<comment type="catalytic activity">
    <reaction evidence="8">
        <text>apo-[ACP] + CoA = holo-[ACP] + adenosine 3',5'-bisphosphate + H(+)</text>
        <dbReference type="Rhea" id="RHEA:12068"/>
        <dbReference type="Rhea" id="RHEA-COMP:9685"/>
        <dbReference type="Rhea" id="RHEA-COMP:9690"/>
        <dbReference type="ChEBI" id="CHEBI:15378"/>
        <dbReference type="ChEBI" id="CHEBI:29999"/>
        <dbReference type="ChEBI" id="CHEBI:57287"/>
        <dbReference type="ChEBI" id="CHEBI:58343"/>
        <dbReference type="ChEBI" id="CHEBI:64479"/>
        <dbReference type="EC" id="2.7.8.7"/>
    </reaction>
</comment>
<keyword evidence="11" id="KW-1185">Reference proteome</keyword>
<feature type="binding site" evidence="8">
    <location>
        <position position="5"/>
    </location>
    <ligand>
        <name>Mg(2+)</name>
        <dbReference type="ChEBI" id="CHEBI:18420"/>
    </ligand>
</feature>
<dbReference type="GO" id="GO:0008897">
    <property type="term" value="F:holo-[acyl-carrier-protein] synthase activity"/>
    <property type="evidence" value="ECO:0007669"/>
    <property type="project" value="UniProtKB-UniRule"/>
</dbReference>
<dbReference type="EMBL" id="CP022347">
    <property type="protein sequence ID" value="ASQ30020.1"/>
    <property type="molecule type" value="Genomic_DNA"/>
</dbReference>
<name>A0A222MWL7_9BACT</name>
<comment type="subcellular location">
    <subcellularLocation>
        <location evidence="8">Cytoplasm</location>
    </subcellularLocation>
</comment>
<keyword evidence="7 8" id="KW-0275">Fatty acid biosynthesis</keyword>
<dbReference type="RefSeq" id="WP_390088412.1">
    <property type="nucleotide sequence ID" value="NZ_CP022347.1"/>
</dbReference>
<dbReference type="GO" id="GO:0006633">
    <property type="term" value="P:fatty acid biosynthetic process"/>
    <property type="evidence" value="ECO:0007669"/>
    <property type="project" value="UniProtKB-UniRule"/>
</dbReference>
<sequence length="120" mass="13018">MIGCDIVLISRIEKSYNKHKQLFLDKFLSKDEQKIITNASSLAGFFAAKEAALKALGVGISSEAGFLDVKISKDHKNKPLLDFSEKVNKNFGIKSSSLSISHDGGFAIAVVALECEKEGK</sequence>
<evidence type="ECO:0000313" key="11">
    <source>
        <dbReference type="Proteomes" id="UP000201169"/>
    </source>
</evidence>
<feature type="binding site" evidence="8">
    <location>
        <position position="50"/>
    </location>
    <ligand>
        <name>Mg(2+)</name>
        <dbReference type="ChEBI" id="CHEBI:18420"/>
    </ligand>
</feature>
<evidence type="ECO:0000313" key="10">
    <source>
        <dbReference type="EMBL" id="ASQ30020.1"/>
    </source>
</evidence>
<reference evidence="10 11" key="1">
    <citation type="submission" date="2017-07" db="EMBL/GenBank/DDBJ databases">
        <title>Analysis of two Campylobacter avium genomes and identification of a novel hippuricase gene.</title>
        <authorList>
            <person name="Miller W.G."/>
            <person name="Chapman M.H."/>
            <person name="Yee E."/>
            <person name="Revez J."/>
            <person name="Bono J.L."/>
            <person name="Rossi M."/>
        </authorList>
    </citation>
    <scope>NUCLEOTIDE SEQUENCE [LARGE SCALE GENOMIC DNA]</scope>
    <source>
        <strain evidence="10 11">LMG 24591</strain>
    </source>
</reference>
<protein>
    <recommendedName>
        <fullName evidence="8">Holo-[acyl-carrier-protein] synthase</fullName>
        <shortName evidence="8">Holo-ACP synthase</shortName>
        <ecNumber evidence="8">2.7.8.7</ecNumber>
    </recommendedName>
    <alternativeName>
        <fullName evidence="8">4'-phosphopantetheinyl transferase AcpS</fullName>
    </alternativeName>
</protein>
<dbReference type="Proteomes" id="UP000201169">
    <property type="component" value="Chromosome"/>
</dbReference>
<comment type="function">
    <text evidence="8">Transfers the 4'-phosphopantetheine moiety from coenzyme A to a Ser of acyl-carrier-protein.</text>
</comment>
<dbReference type="Gene3D" id="3.90.470.20">
    <property type="entry name" value="4'-phosphopantetheinyl transferase domain"/>
    <property type="match status" value="1"/>
</dbReference>
<feature type="domain" description="4'-phosphopantetheinyl transferase" evidence="9">
    <location>
        <begin position="2"/>
        <end position="110"/>
    </location>
</feature>
<evidence type="ECO:0000256" key="8">
    <source>
        <dbReference type="HAMAP-Rule" id="MF_00101"/>
    </source>
</evidence>
<evidence type="ECO:0000256" key="6">
    <source>
        <dbReference type="ARBA" id="ARBA00023098"/>
    </source>
</evidence>
<proteinExistence type="inferred from homology"/>
<keyword evidence="6 8" id="KW-0443">Lipid metabolism</keyword>
<dbReference type="GO" id="GO:0000287">
    <property type="term" value="F:magnesium ion binding"/>
    <property type="evidence" value="ECO:0007669"/>
    <property type="project" value="UniProtKB-UniRule"/>
</dbReference>
<evidence type="ECO:0000256" key="7">
    <source>
        <dbReference type="ARBA" id="ARBA00023160"/>
    </source>
</evidence>
<dbReference type="EC" id="2.7.8.7" evidence="8"/>
<dbReference type="InterPro" id="IPR004568">
    <property type="entry name" value="Ppantetheine-prot_Trfase_dom"/>
</dbReference>
<evidence type="ECO:0000256" key="3">
    <source>
        <dbReference type="ARBA" id="ARBA00022723"/>
    </source>
</evidence>
<dbReference type="InterPro" id="IPR008278">
    <property type="entry name" value="4-PPantetheinyl_Trfase_dom"/>
</dbReference>
<dbReference type="KEGG" id="cavi:CAV_0352"/>
<dbReference type="NCBIfam" id="TIGR00516">
    <property type="entry name" value="acpS"/>
    <property type="match status" value="1"/>
</dbReference>
<dbReference type="HAMAP" id="MF_00101">
    <property type="entry name" value="AcpS"/>
    <property type="match status" value="1"/>
</dbReference>
<comment type="similarity">
    <text evidence="8">Belongs to the P-Pant transferase superfamily. AcpS family.</text>
</comment>
<evidence type="ECO:0000256" key="4">
    <source>
        <dbReference type="ARBA" id="ARBA00022832"/>
    </source>
</evidence>
<evidence type="ECO:0000259" key="9">
    <source>
        <dbReference type="Pfam" id="PF01648"/>
    </source>
</evidence>
<dbReference type="SUPFAM" id="SSF56214">
    <property type="entry name" value="4'-phosphopantetheinyl transferase"/>
    <property type="match status" value="1"/>
</dbReference>
<organism evidence="10 11">
    <name type="scientific">Campylobacter avium LMG 24591</name>
    <dbReference type="NCBI Taxonomy" id="522484"/>
    <lineage>
        <taxon>Bacteria</taxon>
        <taxon>Pseudomonadati</taxon>
        <taxon>Campylobacterota</taxon>
        <taxon>Epsilonproteobacteria</taxon>
        <taxon>Campylobacterales</taxon>
        <taxon>Campylobacteraceae</taxon>
        <taxon>Campylobacter</taxon>
    </lineage>
</organism>
<evidence type="ECO:0000256" key="1">
    <source>
        <dbReference type="ARBA" id="ARBA00022516"/>
    </source>
</evidence>
<dbReference type="InterPro" id="IPR037143">
    <property type="entry name" value="4-PPantetheinyl_Trfase_dom_sf"/>
</dbReference>
<keyword evidence="3 8" id="KW-0479">Metal-binding</keyword>
<keyword evidence="8" id="KW-0963">Cytoplasm</keyword>
<keyword evidence="2 8" id="KW-0808">Transferase</keyword>
<keyword evidence="4 8" id="KW-0276">Fatty acid metabolism</keyword>
<gene>
    <name evidence="8 10" type="primary">acpS</name>
    <name evidence="10" type="ORF">CAV_0352</name>
</gene>
<dbReference type="Pfam" id="PF01648">
    <property type="entry name" value="ACPS"/>
    <property type="match status" value="1"/>
</dbReference>
<evidence type="ECO:0000256" key="2">
    <source>
        <dbReference type="ARBA" id="ARBA00022679"/>
    </source>
</evidence>
<dbReference type="NCBIfam" id="TIGR00556">
    <property type="entry name" value="pantethn_trn"/>
    <property type="match status" value="1"/>
</dbReference>
<keyword evidence="1 8" id="KW-0444">Lipid biosynthesis</keyword>
<comment type="cofactor">
    <cofactor evidence="8">
        <name>Mg(2+)</name>
        <dbReference type="ChEBI" id="CHEBI:18420"/>
    </cofactor>
</comment>
<accession>A0A222MWL7</accession>
<dbReference type="GO" id="GO:0005737">
    <property type="term" value="C:cytoplasm"/>
    <property type="evidence" value="ECO:0007669"/>
    <property type="project" value="UniProtKB-SubCell"/>
</dbReference>
<dbReference type="InterPro" id="IPR002582">
    <property type="entry name" value="ACPS"/>
</dbReference>
<keyword evidence="5 8" id="KW-0460">Magnesium</keyword>
<dbReference type="AlphaFoldDB" id="A0A222MWL7"/>
<evidence type="ECO:0000256" key="5">
    <source>
        <dbReference type="ARBA" id="ARBA00022842"/>
    </source>
</evidence>